<comment type="catalytic activity">
    <reaction evidence="11">
        <text>nitric oxide + Fe(III)-[cytochrome c] + H2O = Fe(II)-[cytochrome c] + nitrite + 2 H(+)</text>
        <dbReference type="Rhea" id="RHEA:15233"/>
        <dbReference type="Rhea" id="RHEA-COMP:10350"/>
        <dbReference type="Rhea" id="RHEA-COMP:14399"/>
        <dbReference type="ChEBI" id="CHEBI:15377"/>
        <dbReference type="ChEBI" id="CHEBI:15378"/>
        <dbReference type="ChEBI" id="CHEBI:16301"/>
        <dbReference type="ChEBI" id="CHEBI:16480"/>
        <dbReference type="ChEBI" id="CHEBI:29033"/>
        <dbReference type="ChEBI" id="CHEBI:29034"/>
        <dbReference type="EC" id="1.7.2.1"/>
    </reaction>
</comment>
<feature type="transmembrane region" description="Helical" evidence="14">
    <location>
        <begin position="220"/>
        <end position="241"/>
    </location>
</feature>
<evidence type="ECO:0000256" key="12">
    <source>
        <dbReference type="PIRSR" id="PIRSR601287-1"/>
    </source>
</evidence>
<feature type="transmembrane region" description="Helical" evidence="14">
    <location>
        <begin position="90"/>
        <end position="109"/>
    </location>
</feature>
<dbReference type="PANTHER" id="PTHR11709:SF394">
    <property type="entry name" value="FI03373P-RELATED"/>
    <property type="match status" value="1"/>
</dbReference>
<dbReference type="EMBL" id="RKHG01000001">
    <property type="protein sequence ID" value="ROR53127.1"/>
    <property type="molecule type" value="Genomic_DNA"/>
</dbReference>
<proteinExistence type="inferred from homology"/>
<feature type="transmembrane region" description="Helical" evidence="14">
    <location>
        <begin position="324"/>
        <end position="354"/>
    </location>
</feature>
<evidence type="ECO:0000256" key="11">
    <source>
        <dbReference type="ARBA" id="ARBA00049340"/>
    </source>
</evidence>
<evidence type="ECO:0000259" key="15">
    <source>
        <dbReference type="Pfam" id="PF07732"/>
    </source>
</evidence>
<sequence length="889" mass="95205">MDIAKASSEGLDRTDRLTRRAWHTRAALPMVVWMVLTVVLVSAHRGIPRQVWLMVHFVTLGIVSNAIVVWSNHFADAVLRSHRQGHRREIWQLVMLNSALTLLSVGVVGQWALPVWAGVIALVGMATTGIVGIARQARHSLPARFAQVVAWYQCASGCLIVGAVLGGLMAVPFGRWSDAILASHLAFNVLGWVGLTIWGTLCTLWPTMLRTKAPERVERAARAALPLMLIGVIVTGVSPLLHPVAPVWWRIVGALGVVAYLTGVLTQADPMLHAWRGKRATTFPVLSAGAGQIWLLGWLCWVLWRWMASPTPAVLVEHLRGTVPVLLVGFLLQVLLGALSYLVPVVLGGGPAMVRGTSTSFERGAVARWAVVNLCLALFMLPISSVWKVTTSLAAFIALSGFLVVGWQAWRVRTGARPAPEDAPRAHRMRRGLAWALVWVLLAASLAAVVDPVSFRSQFAGTRGTESGVAETGRTRTVDVVARNMTFTPDVITVDPGDRLVIRLTNGDEGMIHDLVMASGATSGRLSPGESANVDLGVVGQTTDGWCSVAGHRQMGMTLQVQTSGASAGQPSSSAHDGHAGADPGAVTPSLDLTKEYSSGWKPRDAALAPASTQKVHKATLRVTDAVMEVAPGVKQTMWTFNGSAPGPVLRGRIGDVFEITLVNDGGMGHGIDFHAGALAPDKPMRTIAPGESLVYRFTAKRAGIWMYHCSTMPMTQHIANGMYGAVVIDPPDLPTVDKEYLLVQGEQYYGADADGAPGVADMGKIMAEKPDSVVFNGFPAQYDKSPLTARVGERVRFWVLDAGPNRAWAFHIVGTQFDSVWFEGGWRLRNGTTPGVAGATSGGSQTLGMLASQGGFVETSFPEAGHYALVNHQMVDAERGAHGIMQVR</sequence>
<dbReference type="EC" id="1.7.2.1" evidence="5"/>
<evidence type="ECO:0000256" key="5">
    <source>
        <dbReference type="ARBA" id="ARBA00011882"/>
    </source>
</evidence>
<feature type="transmembrane region" description="Helical" evidence="14">
    <location>
        <begin position="26"/>
        <end position="45"/>
    </location>
</feature>
<accession>A0A3N1ZRZ3</accession>
<keyword evidence="9" id="KW-0560">Oxidoreductase</keyword>
<evidence type="ECO:0000256" key="4">
    <source>
        <dbReference type="ARBA" id="ARBA00011233"/>
    </source>
</evidence>
<feature type="binding site" description="type 1 copper site" evidence="12">
    <location>
        <position position="710"/>
    </location>
    <ligand>
        <name>Cu cation</name>
        <dbReference type="ChEBI" id="CHEBI:23378"/>
        <label>1</label>
    </ligand>
</feature>
<evidence type="ECO:0000256" key="9">
    <source>
        <dbReference type="ARBA" id="ARBA00023002"/>
    </source>
</evidence>
<evidence type="ECO:0000256" key="7">
    <source>
        <dbReference type="ARBA" id="ARBA00022723"/>
    </source>
</evidence>
<feature type="compositionally biased region" description="Low complexity" evidence="13">
    <location>
        <begin position="564"/>
        <end position="586"/>
    </location>
</feature>
<comment type="subunit">
    <text evidence="4">Homotrimer.</text>
</comment>
<evidence type="ECO:0000256" key="14">
    <source>
        <dbReference type="SAM" id="Phobius"/>
    </source>
</evidence>
<feature type="transmembrane region" description="Helical" evidence="14">
    <location>
        <begin position="393"/>
        <end position="412"/>
    </location>
</feature>
<comment type="cofactor">
    <cofactor evidence="2 12">
        <name>Cu(2+)</name>
        <dbReference type="ChEBI" id="CHEBI:29036"/>
    </cofactor>
</comment>
<keyword evidence="8" id="KW-0677">Repeat</keyword>
<evidence type="ECO:0000256" key="8">
    <source>
        <dbReference type="ARBA" id="ARBA00022737"/>
    </source>
</evidence>
<organism evidence="16 17">
    <name type="scientific">Luteococcus japonicus</name>
    <dbReference type="NCBI Taxonomy" id="33984"/>
    <lineage>
        <taxon>Bacteria</taxon>
        <taxon>Bacillati</taxon>
        <taxon>Actinomycetota</taxon>
        <taxon>Actinomycetes</taxon>
        <taxon>Propionibacteriales</taxon>
        <taxon>Propionibacteriaceae</taxon>
        <taxon>Luteococcus</taxon>
    </lineage>
</organism>
<protein>
    <recommendedName>
        <fullName evidence="6">Copper-containing nitrite reductase</fullName>
        <ecNumber evidence="5">1.7.2.1</ecNumber>
    </recommendedName>
</protein>
<keyword evidence="7 12" id="KW-0479">Metal-binding</keyword>
<dbReference type="InterPro" id="IPR008972">
    <property type="entry name" value="Cupredoxin"/>
</dbReference>
<feature type="binding site" description="type 1 copper site" evidence="12">
    <location>
        <position position="670"/>
    </location>
    <ligand>
        <name>Cu cation</name>
        <dbReference type="ChEBI" id="CHEBI:23378"/>
        <label>1</label>
    </ligand>
</feature>
<dbReference type="CDD" id="cd11020">
    <property type="entry name" value="CuRO_1_CuNIR"/>
    <property type="match status" value="1"/>
</dbReference>
<evidence type="ECO:0000256" key="3">
    <source>
        <dbReference type="ARBA" id="ARBA00010609"/>
    </source>
</evidence>
<evidence type="ECO:0000256" key="2">
    <source>
        <dbReference type="ARBA" id="ARBA00001973"/>
    </source>
</evidence>
<feature type="domain" description="Plastocyanin-like" evidence="15">
    <location>
        <begin position="624"/>
        <end position="732"/>
    </location>
</feature>
<feature type="transmembrane region" description="Helical" evidence="14">
    <location>
        <begin position="51"/>
        <end position="70"/>
    </location>
</feature>
<evidence type="ECO:0000256" key="1">
    <source>
        <dbReference type="ARBA" id="ARBA00001960"/>
    </source>
</evidence>
<dbReference type="GO" id="GO:0050421">
    <property type="term" value="F:nitrite reductase (NO-forming) activity"/>
    <property type="evidence" value="ECO:0007669"/>
    <property type="project" value="UniProtKB-EC"/>
</dbReference>
<feature type="binding site" description="type 1 copper site" evidence="12">
    <location>
        <position position="873"/>
    </location>
    <ligand>
        <name>Cu cation</name>
        <dbReference type="ChEBI" id="CHEBI:23378"/>
        <label>1</label>
    </ligand>
</feature>
<dbReference type="InterPro" id="IPR011707">
    <property type="entry name" value="Cu-oxidase-like_N"/>
</dbReference>
<dbReference type="Gene3D" id="2.60.40.420">
    <property type="entry name" value="Cupredoxins - blue copper proteins"/>
    <property type="match status" value="3"/>
</dbReference>
<feature type="binding site" description="type 1 copper site" evidence="12">
    <location>
        <position position="709"/>
    </location>
    <ligand>
        <name>Cu cation</name>
        <dbReference type="ChEBI" id="CHEBI:23378"/>
        <label>1</label>
    </ligand>
</feature>
<feature type="transmembrane region" description="Helical" evidence="14">
    <location>
        <begin position="149"/>
        <end position="173"/>
    </location>
</feature>
<gene>
    <name evidence="16" type="ORF">EDD41_0253</name>
</gene>
<evidence type="ECO:0000313" key="17">
    <source>
        <dbReference type="Proteomes" id="UP000275749"/>
    </source>
</evidence>
<dbReference type="PANTHER" id="PTHR11709">
    <property type="entry name" value="MULTI-COPPER OXIDASE"/>
    <property type="match status" value="1"/>
</dbReference>
<feature type="region of interest" description="Disordered" evidence="13">
    <location>
        <begin position="562"/>
        <end position="596"/>
    </location>
</feature>
<dbReference type="AlphaFoldDB" id="A0A3N1ZRZ3"/>
<evidence type="ECO:0000313" key="16">
    <source>
        <dbReference type="EMBL" id="ROR53127.1"/>
    </source>
</evidence>
<feature type="transmembrane region" description="Helical" evidence="14">
    <location>
        <begin position="247"/>
        <end position="268"/>
    </location>
</feature>
<name>A0A3N1ZRZ3_9ACTN</name>
<evidence type="ECO:0000256" key="13">
    <source>
        <dbReference type="SAM" id="MobiDB-lite"/>
    </source>
</evidence>
<evidence type="ECO:0000256" key="10">
    <source>
        <dbReference type="ARBA" id="ARBA00023008"/>
    </source>
</evidence>
<dbReference type="PRINTS" id="PR00695">
    <property type="entry name" value="CUNO2RDTASE"/>
</dbReference>
<keyword evidence="14" id="KW-0472">Membrane</keyword>
<keyword evidence="14" id="KW-0812">Transmembrane</keyword>
<dbReference type="InterPro" id="IPR001287">
    <property type="entry name" value="NO2-reductase_Cu"/>
</dbReference>
<dbReference type="SUPFAM" id="SSF49503">
    <property type="entry name" value="Cupredoxins"/>
    <property type="match status" value="3"/>
</dbReference>
<evidence type="ECO:0000256" key="6">
    <source>
        <dbReference type="ARBA" id="ARBA00017290"/>
    </source>
</evidence>
<dbReference type="Proteomes" id="UP000275749">
    <property type="component" value="Unassembled WGS sequence"/>
</dbReference>
<feature type="binding site" description="type 1 copper site" evidence="12">
    <location>
        <position position="723"/>
    </location>
    <ligand>
        <name>Cu cation</name>
        <dbReference type="ChEBI" id="CHEBI:23378"/>
        <label>1</label>
    </ligand>
</feature>
<feature type="transmembrane region" description="Helical" evidence="14">
    <location>
        <begin position="185"/>
        <end position="208"/>
    </location>
</feature>
<dbReference type="InterPro" id="IPR045087">
    <property type="entry name" value="Cu-oxidase_fam"/>
</dbReference>
<keyword evidence="14" id="KW-1133">Transmembrane helix</keyword>
<keyword evidence="10 12" id="KW-0186">Copper</keyword>
<feature type="binding site" description="type 1 copper site" evidence="12">
    <location>
        <position position="718"/>
    </location>
    <ligand>
        <name>Cu cation</name>
        <dbReference type="ChEBI" id="CHEBI:23378"/>
        <label>1</label>
    </ligand>
</feature>
<feature type="transmembrane region" description="Helical" evidence="14">
    <location>
        <begin position="433"/>
        <end position="450"/>
    </location>
</feature>
<feature type="transmembrane region" description="Helical" evidence="14">
    <location>
        <begin position="366"/>
        <end position="387"/>
    </location>
</feature>
<comment type="similarity">
    <text evidence="3">Belongs to the multicopper oxidase family.</text>
</comment>
<dbReference type="GO" id="GO:0005507">
    <property type="term" value="F:copper ion binding"/>
    <property type="evidence" value="ECO:0007669"/>
    <property type="project" value="InterPro"/>
</dbReference>
<feature type="transmembrane region" description="Helical" evidence="14">
    <location>
        <begin position="115"/>
        <end position="137"/>
    </location>
</feature>
<dbReference type="RefSeq" id="WP_123574693.1">
    <property type="nucleotide sequence ID" value="NZ_RKHG01000001.1"/>
</dbReference>
<comment type="cofactor">
    <cofactor evidence="1 12">
        <name>Cu(+)</name>
        <dbReference type="ChEBI" id="CHEBI:49552"/>
    </cofactor>
</comment>
<dbReference type="Pfam" id="PF07732">
    <property type="entry name" value="Cu-oxidase_3"/>
    <property type="match status" value="1"/>
</dbReference>
<comment type="caution">
    <text evidence="16">The sequence shown here is derived from an EMBL/GenBank/DDBJ whole genome shotgun (WGS) entry which is preliminary data.</text>
</comment>
<feature type="transmembrane region" description="Helical" evidence="14">
    <location>
        <begin position="280"/>
        <end position="304"/>
    </location>
</feature>
<reference evidence="16 17" key="1">
    <citation type="submission" date="2018-11" db="EMBL/GenBank/DDBJ databases">
        <title>Sequencing the genomes of 1000 actinobacteria strains.</title>
        <authorList>
            <person name="Klenk H.-P."/>
        </authorList>
    </citation>
    <scope>NUCLEOTIDE SEQUENCE [LARGE SCALE GENOMIC DNA]</scope>
    <source>
        <strain evidence="16 17">DSM 10546</strain>
    </source>
</reference>
<feature type="binding site" description="type 1 copper site" evidence="12">
    <location>
        <position position="675"/>
    </location>
    <ligand>
        <name>Cu cation</name>
        <dbReference type="ChEBI" id="CHEBI:23378"/>
        <label>1</label>
    </ligand>
</feature>
<dbReference type="CDD" id="cd04208">
    <property type="entry name" value="CuRO_2_CuNIR"/>
    <property type="match status" value="1"/>
</dbReference>